<evidence type="ECO:0008006" key="4">
    <source>
        <dbReference type="Google" id="ProtNLM"/>
    </source>
</evidence>
<feature type="transmembrane region" description="Helical" evidence="2">
    <location>
        <begin position="78"/>
        <end position="101"/>
    </location>
</feature>
<keyword evidence="2" id="KW-0812">Transmembrane</keyword>
<dbReference type="EMBL" id="MK500566">
    <property type="protein sequence ID" value="QBK91952.1"/>
    <property type="molecule type" value="Genomic_DNA"/>
</dbReference>
<evidence type="ECO:0000313" key="3">
    <source>
        <dbReference type="EMBL" id="QBK91952.1"/>
    </source>
</evidence>
<sequence length="187" mass="21037">MDDDFCATLKTMSTVVTQQEAEENIDQISSSFTIFLVVVVIVLFFMTGVFIANTFFYGELRKGGCGKKITASEANVMYWLNLAGTLVSGVLAIVAIFYIFIARSKPHWTETYTGRIQEPVFGPGQPIESSTLDEQAEQLFATQQKEKRIKRNIARGQQERQRKLSQLSQQETSDQEKVGILLDPNLL</sequence>
<keyword evidence="2" id="KW-0472">Membrane</keyword>
<keyword evidence="2" id="KW-1133">Transmembrane helix</keyword>
<feature type="transmembrane region" description="Helical" evidence="2">
    <location>
        <begin position="32"/>
        <end position="57"/>
    </location>
</feature>
<gene>
    <name evidence="3" type="ORF">LCPAC304_02940</name>
</gene>
<proteinExistence type="predicted"/>
<organism evidence="3">
    <name type="scientific">Pithovirus LCPAC304</name>
    <dbReference type="NCBI Taxonomy" id="2506594"/>
    <lineage>
        <taxon>Viruses</taxon>
        <taxon>Pithoviruses</taxon>
    </lineage>
</organism>
<feature type="region of interest" description="Disordered" evidence="1">
    <location>
        <begin position="154"/>
        <end position="176"/>
    </location>
</feature>
<protein>
    <recommendedName>
        <fullName evidence="4">Transmembrane protein</fullName>
    </recommendedName>
</protein>
<reference evidence="3" key="1">
    <citation type="journal article" date="2019" name="MBio">
        <title>Virus Genomes from Deep Sea Sediments Expand the Ocean Megavirome and Support Independent Origins of Viral Gigantism.</title>
        <authorList>
            <person name="Backstrom D."/>
            <person name="Yutin N."/>
            <person name="Jorgensen S.L."/>
            <person name="Dharamshi J."/>
            <person name="Homa F."/>
            <person name="Zaremba-Niedwiedzka K."/>
            <person name="Spang A."/>
            <person name="Wolf Y.I."/>
            <person name="Koonin E.V."/>
            <person name="Ettema T.J."/>
        </authorList>
    </citation>
    <scope>NUCLEOTIDE SEQUENCE</scope>
</reference>
<evidence type="ECO:0000256" key="1">
    <source>
        <dbReference type="SAM" id="MobiDB-lite"/>
    </source>
</evidence>
<name>A0A481Z993_9VIRU</name>
<evidence type="ECO:0000256" key="2">
    <source>
        <dbReference type="SAM" id="Phobius"/>
    </source>
</evidence>
<accession>A0A481Z993</accession>